<organism evidence="1 2">
    <name type="scientific">Streptomyces klenkii</name>
    <dbReference type="NCBI Taxonomy" id="1420899"/>
    <lineage>
        <taxon>Bacteria</taxon>
        <taxon>Bacillati</taxon>
        <taxon>Actinomycetota</taxon>
        <taxon>Actinomycetes</taxon>
        <taxon>Kitasatosporales</taxon>
        <taxon>Streptomycetaceae</taxon>
        <taxon>Streptomyces</taxon>
    </lineage>
</organism>
<dbReference type="EMBL" id="RBAM01000169">
    <property type="protein sequence ID" value="RKN51954.1"/>
    <property type="molecule type" value="Genomic_DNA"/>
</dbReference>
<protein>
    <submittedName>
        <fullName evidence="1">Uncharacterized protein</fullName>
    </submittedName>
</protein>
<comment type="caution">
    <text evidence="1">The sequence shown here is derived from an EMBL/GenBank/DDBJ whole genome shotgun (WGS) entry which is preliminary data.</text>
</comment>
<sequence length="116" mass="13017">RLIPVLRTTRAAVLAGDLSRAYSLFAVRGVGFPFFTKWFAAISDQALILDSRVLATLNALAWTTHEAAATRHWPTRYATYVTTMHTWSEALDVPPPWLEWLLFGLNGHPDHLTPSD</sequence>
<dbReference type="InterPro" id="IPR048868">
    <property type="entry name" value="OGG-like_put"/>
</dbReference>
<accession>A0A3A9ZVL0</accession>
<dbReference type="Proteomes" id="UP000270343">
    <property type="component" value="Unassembled WGS sequence"/>
</dbReference>
<gene>
    <name evidence="1" type="ORF">D7231_35525</name>
</gene>
<dbReference type="AlphaFoldDB" id="A0A3A9ZVL0"/>
<proteinExistence type="predicted"/>
<name>A0A3A9ZVL0_9ACTN</name>
<evidence type="ECO:0000313" key="1">
    <source>
        <dbReference type="EMBL" id="RKN51954.1"/>
    </source>
</evidence>
<reference evidence="1 2" key="1">
    <citation type="journal article" date="2015" name="Antonie Van Leeuwenhoek">
        <title>Streptomyces klenkii sp. nov., isolated from deep marine sediment.</title>
        <authorList>
            <person name="Veyisoglu A."/>
            <person name="Sahin N."/>
        </authorList>
    </citation>
    <scope>NUCLEOTIDE SEQUENCE [LARGE SCALE GENOMIC DNA]</scope>
    <source>
        <strain evidence="1 2">KCTC 29202</strain>
    </source>
</reference>
<dbReference type="Pfam" id="PF21790">
    <property type="entry name" value="OGG"/>
    <property type="match status" value="1"/>
</dbReference>
<feature type="non-terminal residue" evidence="1">
    <location>
        <position position="1"/>
    </location>
</feature>
<keyword evidence="2" id="KW-1185">Reference proteome</keyword>
<evidence type="ECO:0000313" key="2">
    <source>
        <dbReference type="Proteomes" id="UP000270343"/>
    </source>
</evidence>